<sequence length="372" mass="42195">MNCKKLTTMVLAAMIGFGSAGMAPVSEAATRAELAQITVNQKGSDFKYWNEKSVPFQKLKSYVKDVTNPGSKNFIPVEDRIAVFDLDGTLVGETTPCYFEWMMYLERALNDKSFTPSPEDREYAEEVKQTIEEVGIPNPKPERTRNMPKDMDRREAISQESVFSGMTMPEYEQFVKNFMETKAEGMTNLKRGEAFYLPMVEVVSYLHANKFKIFIVSGTDRQALRVLTDGVLPVDKDNIIGTDIFYEASNQNGADGLDYLYKHDDEVVRGEFILKNVKMNKVVNIVREIGKQPVLAFGNSSGDSSMFNYTISNNKYKSLAFALLCDDLERELGCMEKADKMRESCEKYGWIPVSMRDDFKTIYGNNVTRAVK</sequence>
<keyword evidence="3" id="KW-1185">Reference proteome</keyword>
<dbReference type="InterPro" id="IPR023214">
    <property type="entry name" value="HAD_sf"/>
</dbReference>
<name>A0A1M4UGS5_9FIRM</name>
<dbReference type="Proteomes" id="UP000184404">
    <property type="component" value="Unassembled WGS sequence"/>
</dbReference>
<dbReference type="InterPro" id="IPR036412">
    <property type="entry name" value="HAD-like_sf"/>
</dbReference>
<dbReference type="Pfam" id="PF00702">
    <property type="entry name" value="Hydrolase"/>
    <property type="match status" value="1"/>
</dbReference>
<dbReference type="OrthoDB" id="9799365at2"/>
<organism evidence="2 3">
    <name type="scientific">Schwartzia succinivorans DSM 10502</name>
    <dbReference type="NCBI Taxonomy" id="1123243"/>
    <lineage>
        <taxon>Bacteria</taxon>
        <taxon>Bacillati</taxon>
        <taxon>Bacillota</taxon>
        <taxon>Negativicutes</taxon>
        <taxon>Selenomonadales</taxon>
        <taxon>Selenomonadaceae</taxon>
        <taxon>Schwartzia</taxon>
    </lineage>
</organism>
<evidence type="ECO:0000313" key="2">
    <source>
        <dbReference type="EMBL" id="SHE55864.1"/>
    </source>
</evidence>
<proteinExistence type="predicted"/>
<keyword evidence="1" id="KW-0732">Signal</keyword>
<dbReference type="EMBL" id="FQUG01000003">
    <property type="protein sequence ID" value="SHE55864.1"/>
    <property type="molecule type" value="Genomic_DNA"/>
</dbReference>
<evidence type="ECO:0000313" key="3">
    <source>
        <dbReference type="Proteomes" id="UP000184404"/>
    </source>
</evidence>
<evidence type="ECO:0000256" key="1">
    <source>
        <dbReference type="SAM" id="SignalP"/>
    </source>
</evidence>
<feature type="signal peptide" evidence="1">
    <location>
        <begin position="1"/>
        <end position="28"/>
    </location>
</feature>
<dbReference type="STRING" id="1123243.SAMN02745190_00652"/>
<dbReference type="Gene3D" id="3.40.50.1000">
    <property type="entry name" value="HAD superfamily/HAD-like"/>
    <property type="match status" value="1"/>
</dbReference>
<dbReference type="SUPFAM" id="SSF56784">
    <property type="entry name" value="HAD-like"/>
    <property type="match status" value="1"/>
</dbReference>
<dbReference type="RefSeq" id="WP_072934768.1">
    <property type="nucleotide sequence ID" value="NZ_FQUG01000003.1"/>
</dbReference>
<dbReference type="AlphaFoldDB" id="A0A1M4UGS5"/>
<accession>A0A1M4UGS5</accession>
<feature type="chain" id="PRO_5013245677" evidence="1">
    <location>
        <begin position="29"/>
        <end position="372"/>
    </location>
</feature>
<gene>
    <name evidence="2" type="ORF">SAMN02745190_00652</name>
</gene>
<reference evidence="2 3" key="1">
    <citation type="submission" date="2016-11" db="EMBL/GenBank/DDBJ databases">
        <authorList>
            <person name="Jaros S."/>
            <person name="Januszkiewicz K."/>
            <person name="Wedrychowicz H."/>
        </authorList>
    </citation>
    <scope>NUCLEOTIDE SEQUENCE [LARGE SCALE GENOMIC DNA]</scope>
    <source>
        <strain evidence="2 3">DSM 10502</strain>
    </source>
</reference>
<protein>
    <submittedName>
        <fullName evidence="2">Beta-phosphoglucomutase, HAD superfamily</fullName>
    </submittedName>
</protein>